<accession>A0A5J4SDC7</accession>
<feature type="coiled-coil region" evidence="1">
    <location>
        <begin position="162"/>
        <end position="203"/>
    </location>
</feature>
<evidence type="ECO:0000313" key="3">
    <source>
        <dbReference type="EMBL" id="KAA6344096.1"/>
    </source>
</evidence>
<reference evidence="3" key="1">
    <citation type="submission" date="2019-03" db="EMBL/GenBank/DDBJ databases">
        <title>Single cell metagenomics reveals metabolic interactions within the superorganism composed of flagellate Streblomastix strix and complex community of Bacteroidetes bacteria on its surface.</title>
        <authorList>
            <person name="Treitli S.C."/>
            <person name="Kolisko M."/>
            <person name="Husnik F."/>
            <person name="Keeling P."/>
            <person name="Hampl V."/>
        </authorList>
    </citation>
    <scope>NUCLEOTIDE SEQUENCE</scope>
    <source>
        <strain evidence="3">STM</strain>
    </source>
</reference>
<protein>
    <submittedName>
        <fullName evidence="3">Uncharacterized protein</fullName>
    </submittedName>
</protein>
<dbReference type="EMBL" id="SNRY01000235">
    <property type="protein sequence ID" value="KAA6344096.1"/>
    <property type="molecule type" value="Genomic_DNA"/>
</dbReference>
<feature type="coiled-coil region" evidence="1">
    <location>
        <begin position="34"/>
        <end position="100"/>
    </location>
</feature>
<evidence type="ECO:0000256" key="2">
    <source>
        <dbReference type="SAM" id="Phobius"/>
    </source>
</evidence>
<keyword evidence="2" id="KW-1133">Transmembrane helix</keyword>
<dbReference type="AlphaFoldDB" id="A0A5J4SDC7"/>
<keyword evidence="2" id="KW-0812">Transmembrane</keyword>
<gene>
    <name evidence="3" type="ORF">EZS27_008251</name>
</gene>
<proteinExistence type="predicted"/>
<keyword evidence="2" id="KW-0472">Membrane</keyword>
<evidence type="ECO:0000256" key="1">
    <source>
        <dbReference type="SAM" id="Coils"/>
    </source>
</evidence>
<sequence>MKLCPQCERENPSSANYCMYCRSALTPDEQVDEIDKLHQELSEANTTIQLLKKALATAQEQAEKQPEKIDAIIRSLQAELTDMKQKCSEYEEIIAAQKNTNETSSQELADASKGKKNGYKSWIWFFLLSVFILPIFVLDGPDGEEQEIEWVNHEEESLRRVIEDLRSENGEFKLRNEEFKSENEKFKSENEKLKSENEELKIYRIYN</sequence>
<name>A0A5J4SDC7_9ZZZZ</name>
<keyword evidence="1" id="KW-0175">Coiled coil</keyword>
<organism evidence="3">
    <name type="scientific">termite gut metagenome</name>
    <dbReference type="NCBI Taxonomy" id="433724"/>
    <lineage>
        <taxon>unclassified sequences</taxon>
        <taxon>metagenomes</taxon>
        <taxon>organismal metagenomes</taxon>
    </lineage>
</organism>
<comment type="caution">
    <text evidence="3">The sequence shown here is derived from an EMBL/GenBank/DDBJ whole genome shotgun (WGS) entry which is preliminary data.</text>
</comment>
<feature type="transmembrane region" description="Helical" evidence="2">
    <location>
        <begin position="122"/>
        <end position="138"/>
    </location>
</feature>